<dbReference type="Ensembl" id="ENSPKIT00000039983.1">
    <property type="protein sequence ID" value="ENSPKIP00000015516.1"/>
    <property type="gene ID" value="ENSPKIG00000002217.1"/>
</dbReference>
<dbReference type="SUPFAM" id="SSF47266">
    <property type="entry name" value="4-helical cytokines"/>
    <property type="match status" value="1"/>
</dbReference>
<evidence type="ECO:0000313" key="9">
    <source>
        <dbReference type="Ensembl" id="ENSPKIP00000015516.1"/>
    </source>
</evidence>
<keyword evidence="5" id="KW-0732">Signal</keyword>
<evidence type="ECO:0000256" key="2">
    <source>
        <dbReference type="ARBA" id="ARBA00006050"/>
    </source>
</evidence>
<dbReference type="PANTHER" id="PTHR14356:SF2">
    <property type="entry name" value="INTERLEUKIN-21"/>
    <property type="match status" value="1"/>
</dbReference>
<keyword evidence="4" id="KW-0964">Secreted</keyword>
<evidence type="ECO:0000313" key="10">
    <source>
        <dbReference type="Proteomes" id="UP000261540"/>
    </source>
</evidence>
<reference evidence="9" key="2">
    <citation type="submission" date="2025-09" db="UniProtKB">
        <authorList>
            <consortium name="Ensembl"/>
        </authorList>
    </citation>
    <scope>IDENTIFICATION</scope>
</reference>
<evidence type="ECO:0000256" key="7">
    <source>
        <dbReference type="ARBA" id="ARBA00045924"/>
    </source>
</evidence>
<evidence type="ECO:0000256" key="5">
    <source>
        <dbReference type="ARBA" id="ARBA00022729"/>
    </source>
</evidence>
<dbReference type="AlphaFoldDB" id="A0A3B3RCZ5"/>
<reference evidence="9" key="1">
    <citation type="submission" date="2025-08" db="UniProtKB">
        <authorList>
            <consortium name="Ensembl"/>
        </authorList>
    </citation>
    <scope>IDENTIFICATION</scope>
</reference>
<dbReference type="Gene3D" id="1.20.1250.70">
    <property type="entry name" value="Interleukin-15/Interleukin-21"/>
    <property type="match status" value="1"/>
</dbReference>
<dbReference type="CTD" id="59067"/>
<dbReference type="GO" id="GO:0005126">
    <property type="term" value="F:cytokine receptor binding"/>
    <property type="evidence" value="ECO:0007669"/>
    <property type="project" value="InterPro"/>
</dbReference>
<comment type="similarity">
    <text evidence="2 8">Belongs to the IL-15/IL-21 family.</text>
</comment>
<protein>
    <recommendedName>
        <fullName evidence="8">Interleukin</fullName>
    </recommendedName>
</protein>
<keyword evidence="3 8" id="KW-0202">Cytokine</keyword>
<evidence type="ECO:0000256" key="3">
    <source>
        <dbReference type="ARBA" id="ARBA00022514"/>
    </source>
</evidence>
<accession>A0A3B3RCZ5</accession>
<dbReference type="Proteomes" id="UP000261540">
    <property type="component" value="Unplaced"/>
</dbReference>
<dbReference type="GO" id="GO:0006955">
    <property type="term" value="P:immune response"/>
    <property type="evidence" value="ECO:0007669"/>
    <property type="project" value="InterPro"/>
</dbReference>
<dbReference type="GeneID" id="111832813"/>
<organism evidence="9 10">
    <name type="scientific">Paramormyrops kingsleyae</name>
    <dbReference type="NCBI Taxonomy" id="1676925"/>
    <lineage>
        <taxon>Eukaryota</taxon>
        <taxon>Metazoa</taxon>
        <taxon>Chordata</taxon>
        <taxon>Craniata</taxon>
        <taxon>Vertebrata</taxon>
        <taxon>Euteleostomi</taxon>
        <taxon>Actinopterygii</taxon>
        <taxon>Neopterygii</taxon>
        <taxon>Teleostei</taxon>
        <taxon>Osteoglossocephala</taxon>
        <taxon>Osteoglossomorpha</taxon>
        <taxon>Osteoglossiformes</taxon>
        <taxon>Mormyridae</taxon>
        <taxon>Paramormyrops</taxon>
    </lineage>
</organism>
<comment type="subcellular location">
    <subcellularLocation>
        <location evidence="1">Secreted</location>
    </subcellularLocation>
</comment>
<dbReference type="GO" id="GO:0005615">
    <property type="term" value="C:extracellular space"/>
    <property type="evidence" value="ECO:0007669"/>
    <property type="project" value="UniProtKB-KW"/>
</dbReference>
<dbReference type="GeneTree" id="ENSGT01030000235110"/>
<proteinExistence type="inferred from homology"/>
<sequence>MGFPRQRSMLRQVQLEFKNVNKSLMHNELMLHTPHTDEIENCCSTSALKCFVKSLPQLRVPNSAAKVKATLIKNLQKKIIENSVRTCSATETQNAVCRKCESYPERSTKEFMDSLETLLQMTLERLS</sequence>
<keyword evidence="10" id="KW-1185">Reference proteome</keyword>
<name>A0A3B3RCZ5_9TELE</name>
<comment type="function">
    <text evidence="7">Cytokine with immunoregulatory activity. May promote the transition between innate and adaptive immunity. Induces the production of IgG(1) and IgG(3) in B-cells. Implicated in the generation and maintenance of T follicular helper (Tfh) cells and the formation of germinal-centers. Together with IL6, control the early generation of Tfh cells and are critical for an effective antibody response to acute viral infection. May play a role in proliferation and maturation of natural killer (NK) cells in synergy with IL15. May regulate proliferation of mature B- and T-cells in response to activating stimuli. In synergy with IL15 and IL18 stimulates interferon gamma production in T-cells and NK cells. During T-cell mediated immune response may inhibit dendritic cells (DC) activation and maturation.</text>
</comment>
<dbReference type="PANTHER" id="PTHR14356">
    <property type="entry name" value="INTERLEUKIN-15-RELATED"/>
    <property type="match status" value="1"/>
</dbReference>
<evidence type="ECO:0000256" key="4">
    <source>
        <dbReference type="ARBA" id="ARBA00022525"/>
    </source>
</evidence>
<keyword evidence="6" id="KW-1015">Disulfide bond</keyword>
<dbReference type="STRING" id="1676925.ENSPKIP00000015516"/>
<dbReference type="InterPro" id="IPR003443">
    <property type="entry name" value="IL-15/IL-21_fam"/>
</dbReference>
<evidence type="ECO:0000256" key="1">
    <source>
        <dbReference type="ARBA" id="ARBA00004613"/>
    </source>
</evidence>
<evidence type="ECO:0000256" key="8">
    <source>
        <dbReference type="RuleBase" id="RU003453"/>
    </source>
</evidence>
<dbReference type="InterPro" id="IPR009079">
    <property type="entry name" value="4_helix_cytokine-like_core"/>
</dbReference>
<evidence type="ECO:0000256" key="6">
    <source>
        <dbReference type="ARBA" id="ARBA00023157"/>
    </source>
</evidence>
<dbReference type="Pfam" id="PF02372">
    <property type="entry name" value="IL15"/>
    <property type="match status" value="1"/>
</dbReference>
<dbReference type="RefSeq" id="XP_023646289.1">
    <property type="nucleotide sequence ID" value="XM_023790521.2"/>
</dbReference>
<dbReference type="GO" id="GO:0005125">
    <property type="term" value="F:cytokine activity"/>
    <property type="evidence" value="ECO:0007669"/>
    <property type="project" value="UniProtKB-KW"/>
</dbReference>